<keyword evidence="6" id="KW-0805">Transcription regulation</keyword>
<evidence type="ECO:0000256" key="5">
    <source>
        <dbReference type="ARBA" id="ARBA00022833"/>
    </source>
</evidence>
<evidence type="ECO:0000256" key="3">
    <source>
        <dbReference type="ARBA" id="ARBA00022737"/>
    </source>
</evidence>
<dbReference type="GO" id="GO:0000978">
    <property type="term" value="F:RNA polymerase II cis-regulatory region sequence-specific DNA binding"/>
    <property type="evidence" value="ECO:0007669"/>
    <property type="project" value="TreeGrafter"/>
</dbReference>
<proteinExistence type="predicted"/>
<dbReference type="FunFam" id="3.30.160.60:FF:000625">
    <property type="entry name" value="Zinc finger protein 536"/>
    <property type="match status" value="1"/>
</dbReference>
<evidence type="ECO:0000256" key="8">
    <source>
        <dbReference type="ARBA" id="ARBA00023163"/>
    </source>
</evidence>
<accession>A0AAJ8B5F4</accession>
<comment type="subcellular location">
    <subcellularLocation>
        <location evidence="1">Nucleus</location>
    </subcellularLocation>
</comment>
<dbReference type="FunFam" id="3.30.160.60:FF:000446">
    <property type="entry name" value="Zinc finger protein"/>
    <property type="match status" value="1"/>
</dbReference>
<dbReference type="AlphaFoldDB" id="A0AAJ8B5F4"/>
<organism evidence="13 14">
    <name type="scientific">Lates calcarifer</name>
    <name type="common">Barramundi</name>
    <name type="synonym">Holocentrus calcarifer</name>
    <dbReference type="NCBI Taxonomy" id="8187"/>
    <lineage>
        <taxon>Eukaryota</taxon>
        <taxon>Metazoa</taxon>
        <taxon>Chordata</taxon>
        <taxon>Craniata</taxon>
        <taxon>Vertebrata</taxon>
        <taxon>Euteleostomi</taxon>
        <taxon>Actinopterygii</taxon>
        <taxon>Neopterygii</taxon>
        <taxon>Teleostei</taxon>
        <taxon>Neoteleostei</taxon>
        <taxon>Acanthomorphata</taxon>
        <taxon>Carangaria</taxon>
        <taxon>Carangaria incertae sedis</taxon>
        <taxon>Centropomidae</taxon>
        <taxon>Lates</taxon>
    </lineage>
</organism>
<dbReference type="SUPFAM" id="SSF57667">
    <property type="entry name" value="beta-beta-alpha zinc fingers"/>
    <property type="match status" value="2"/>
</dbReference>
<dbReference type="PROSITE" id="PS50157">
    <property type="entry name" value="ZINC_FINGER_C2H2_2"/>
    <property type="match status" value="4"/>
</dbReference>
<keyword evidence="9" id="KW-0539">Nucleus</keyword>
<dbReference type="FunFam" id="3.30.160.60:FF:000176">
    <property type="entry name" value="zinc finger protein 70"/>
    <property type="match status" value="1"/>
</dbReference>
<dbReference type="GO" id="GO:0005634">
    <property type="term" value="C:nucleus"/>
    <property type="evidence" value="ECO:0007669"/>
    <property type="project" value="UniProtKB-SubCell"/>
</dbReference>
<evidence type="ECO:0000256" key="1">
    <source>
        <dbReference type="ARBA" id="ARBA00004123"/>
    </source>
</evidence>
<evidence type="ECO:0000256" key="2">
    <source>
        <dbReference type="ARBA" id="ARBA00022723"/>
    </source>
</evidence>
<keyword evidence="3" id="KW-0677">Repeat</keyword>
<dbReference type="Pfam" id="PF00096">
    <property type="entry name" value="zf-C2H2"/>
    <property type="match status" value="3"/>
</dbReference>
<keyword evidence="8" id="KW-0804">Transcription</keyword>
<sequence>MSKVQRLRAFVKQRLSAAAEEILGLFESTIAEYEEEIVRQRRLLQEAGRTEIHNDTAANVKTFTVIKEVPPVQDQEEPEPGLIKEEQEEVCSSQEEADVDFPFTPVPVKSEDDEEKPPVSQLQQTEEEEEDCGGPDPNRNCGPGRCLQPDNNTTSNCSETEGGDVGFRQSREAVSHVGYDAAKRSCDSPECGEGLGSNDHLHIHLKTFTCPYCGKRFTKSSNLTTHLRVHTGEKPFTCSVCNTSFSLRCTLVNHMRVHTGEKPFSCSVCGKRFSKKANLTTHMALHTEEKPFKCSVCGKRFTWHSQVKNHKCAVGSSR</sequence>
<evidence type="ECO:0000256" key="11">
    <source>
        <dbReference type="SAM" id="MobiDB-lite"/>
    </source>
</evidence>
<name>A0AAJ8B5F4_LATCA</name>
<evidence type="ECO:0000256" key="9">
    <source>
        <dbReference type="ARBA" id="ARBA00023242"/>
    </source>
</evidence>
<dbReference type="RefSeq" id="XP_050925598.1">
    <property type="nucleotide sequence ID" value="XM_051069641.1"/>
</dbReference>
<dbReference type="PROSITE" id="PS00028">
    <property type="entry name" value="ZINC_FINGER_C2H2_1"/>
    <property type="match status" value="3"/>
</dbReference>
<keyword evidence="4 10" id="KW-0863">Zinc-finger</keyword>
<dbReference type="Proteomes" id="UP000694890">
    <property type="component" value="Linkage group LG3"/>
</dbReference>
<dbReference type="InterPro" id="IPR036236">
    <property type="entry name" value="Znf_C2H2_sf"/>
</dbReference>
<dbReference type="GeneID" id="108892116"/>
<dbReference type="SMART" id="SM00355">
    <property type="entry name" value="ZnF_C2H2"/>
    <property type="match status" value="4"/>
</dbReference>
<dbReference type="GO" id="GO:0000981">
    <property type="term" value="F:DNA-binding transcription factor activity, RNA polymerase II-specific"/>
    <property type="evidence" value="ECO:0007669"/>
    <property type="project" value="TreeGrafter"/>
</dbReference>
<reference evidence="14" key="1">
    <citation type="submission" date="2025-08" db="UniProtKB">
        <authorList>
            <consortium name="RefSeq"/>
        </authorList>
    </citation>
    <scope>IDENTIFICATION</scope>
    <source>
        <tissue evidence="14">Brain</tissue>
    </source>
</reference>
<dbReference type="FunFam" id="3.30.160.60:FF:002716">
    <property type="entry name" value="Zinc finger protein 212"/>
    <property type="match status" value="1"/>
</dbReference>
<evidence type="ECO:0000256" key="4">
    <source>
        <dbReference type="ARBA" id="ARBA00022771"/>
    </source>
</evidence>
<keyword evidence="7" id="KW-0238">DNA-binding</keyword>
<feature type="domain" description="C2H2-type" evidence="12">
    <location>
        <begin position="292"/>
        <end position="318"/>
    </location>
</feature>
<evidence type="ECO:0000313" key="14">
    <source>
        <dbReference type="RefSeq" id="XP_050925598.1"/>
    </source>
</evidence>
<keyword evidence="2" id="KW-0479">Metal-binding</keyword>
<feature type="domain" description="C2H2-type" evidence="12">
    <location>
        <begin position="264"/>
        <end position="291"/>
    </location>
</feature>
<dbReference type="InterPro" id="IPR013087">
    <property type="entry name" value="Znf_C2H2_type"/>
</dbReference>
<dbReference type="GO" id="GO:0008270">
    <property type="term" value="F:zinc ion binding"/>
    <property type="evidence" value="ECO:0007669"/>
    <property type="project" value="UniProtKB-KW"/>
</dbReference>
<protein>
    <submittedName>
        <fullName evidence="14">Gastrula zinc finger protein XlCGF26.1 isoform X2</fullName>
    </submittedName>
</protein>
<feature type="region of interest" description="Disordered" evidence="11">
    <location>
        <begin position="71"/>
        <end position="146"/>
    </location>
</feature>
<dbReference type="PANTHER" id="PTHR23235">
    <property type="entry name" value="KRUEPPEL-LIKE TRANSCRIPTION FACTOR"/>
    <property type="match status" value="1"/>
</dbReference>
<evidence type="ECO:0000313" key="13">
    <source>
        <dbReference type="Proteomes" id="UP000694890"/>
    </source>
</evidence>
<evidence type="ECO:0000256" key="6">
    <source>
        <dbReference type="ARBA" id="ARBA00023015"/>
    </source>
</evidence>
<evidence type="ECO:0000259" key="12">
    <source>
        <dbReference type="PROSITE" id="PS50157"/>
    </source>
</evidence>
<dbReference type="Gene3D" id="3.30.160.60">
    <property type="entry name" value="Classic Zinc Finger"/>
    <property type="match status" value="4"/>
</dbReference>
<evidence type="ECO:0000256" key="10">
    <source>
        <dbReference type="PROSITE-ProRule" id="PRU00042"/>
    </source>
</evidence>
<feature type="domain" description="C2H2-type" evidence="12">
    <location>
        <begin position="236"/>
        <end position="263"/>
    </location>
</feature>
<gene>
    <name evidence="14" type="primary">LOC108892116</name>
</gene>
<dbReference type="PANTHER" id="PTHR23235:SF142">
    <property type="entry name" value="ZINC FINGER PROTEIN 384"/>
    <property type="match status" value="1"/>
</dbReference>
<keyword evidence="5" id="KW-0862">Zinc</keyword>
<feature type="domain" description="C2H2-type" evidence="12">
    <location>
        <begin position="208"/>
        <end position="235"/>
    </location>
</feature>
<evidence type="ECO:0000256" key="7">
    <source>
        <dbReference type="ARBA" id="ARBA00023125"/>
    </source>
</evidence>